<protein>
    <submittedName>
        <fullName evidence="3">RHS repeat-associated protein</fullName>
    </submittedName>
</protein>
<sequence>MLLNNRHGSVDSDSYRYGFQGQERDDEVKGAGNSYNYTFRMHDPRLGRFFKVDPLAPKYPYNSTYAFSENRLINSVELEGLEAEDLMSGKIVDMGTQAELELLNSKDYSMWQDMLSWEKSISSDEAFNNESIPWLSVNRQRMTDAYGDLTNTDFYAIKISTLPEGWSEATLYSKIRTNFGYYMDPDVAVLDFTWHDSKSEKMWESDNPVGSVLVFNSAMDDAAVMTTHFSDKSWVFTPTWTSEDFGHPLAGNRQFGLTSNSDGSLTFYTRGIDRMWSMPDAAYNSIGFGMSGIGRSKDENNFFGQADQLWNFVMDQIIKEIKASGGKAEKTHSFSRRISWENDINSSDKEPEPQGGSVSGQIQTVMPAGG</sequence>
<feature type="region of interest" description="Disordered" evidence="1">
    <location>
        <begin position="1"/>
        <end position="29"/>
    </location>
</feature>
<keyword evidence="5" id="KW-1185">Reference proteome</keyword>
<dbReference type="Proteomes" id="UP000028531">
    <property type="component" value="Unassembled WGS sequence"/>
</dbReference>
<evidence type="ECO:0000313" key="3">
    <source>
        <dbReference type="EMBL" id="PRX10588.1"/>
    </source>
</evidence>
<dbReference type="EMBL" id="JPJI01000038">
    <property type="protein sequence ID" value="KEZ91967.1"/>
    <property type="molecule type" value="Genomic_DNA"/>
</dbReference>
<reference evidence="3 5" key="2">
    <citation type="submission" date="2018-03" db="EMBL/GenBank/DDBJ databases">
        <title>Genomic Encyclopedia of Archaeal and Bacterial Type Strains, Phase II (KMG-II): from individual species to whole genera.</title>
        <authorList>
            <person name="Goeker M."/>
        </authorList>
    </citation>
    <scope>NUCLEOTIDE SEQUENCE [LARGE SCALE GENOMIC DNA]</scope>
    <source>
        <strain evidence="3 5">DSM 22727</strain>
    </source>
</reference>
<proteinExistence type="predicted"/>
<dbReference type="InterPro" id="IPR022385">
    <property type="entry name" value="Rhs_assc_core"/>
</dbReference>
<feature type="region of interest" description="Disordered" evidence="1">
    <location>
        <begin position="332"/>
        <end position="370"/>
    </location>
</feature>
<dbReference type="OrthoDB" id="2972467at2"/>
<organism evidence="2 4">
    <name type="scientific">Nonlabens ulvanivorans</name>
    <name type="common">Persicivirga ulvanivorans</name>
    <dbReference type="NCBI Taxonomy" id="906888"/>
    <lineage>
        <taxon>Bacteria</taxon>
        <taxon>Pseudomonadati</taxon>
        <taxon>Bacteroidota</taxon>
        <taxon>Flavobacteriia</taxon>
        <taxon>Flavobacteriales</taxon>
        <taxon>Flavobacteriaceae</taxon>
        <taxon>Nonlabens</taxon>
    </lineage>
</organism>
<name>A0A084JSN3_NONUL</name>
<evidence type="ECO:0000313" key="5">
    <source>
        <dbReference type="Proteomes" id="UP000239997"/>
    </source>
</evidence>
<evidence type="ECO:0000256" key="1">
    <source>
        <dbReference type="SAM" id="MobiDB-lite"/>
    </source>
</evidence>
<accession>A0A084JSN3</accession>
<dbReference type="RefSeq" id="WP_051788756.1">
    <property type="nucleotide sequence ID" value="NZ_JPJI01000038.1"/>
</dbReference>
<dbReference type="Proteomes" id="UP000239997">
    <property type="component" value="Unassembled WGS sequence"/>
</dbReference>
<reference evidence="2 4" key="1">
    <citation type="submission" date="2014-07" db="EMBL/GenBank/DDBJ databases">
        <title>Draft genome sequence of Nonlabens ulvanivorans, an ulvan degrading bacterium.</title>
        <authorList>
            <person name="Kopel M."/>
            <person name="Helbert W."/>
            <person name="Henrissat B."/>
            <person name="Doniger T."/>
            <person name="Banin E."/>
        </authorList>
    </citation>
    <scope>NUCLEOTIDE SEQUENCE [LARGE SCALE GENOMIC DNA]</scope>
    <source>
        <strain evidence="2 4">PLR</strain>
    </source>
</reference>
<dbReference type="AlphaFoldDB" id="A0A084JSN3"/>
<evidence type="ECO:0000313" key="4">
    <source>
        <dbReference type="Proteomes" id="UP000028531"/>
    </source>
</evidence>
<dbReference type="NCBIfam" id="TIGR03696">
    <property type="entry name" value="Rhs_assc_core"/>
    <property type="match status" value="1"/>
</dbReference>
<comment type="caution">
    <text evidence="2">The sequence shown here is derived from an EMBL/GenBank/DDBJ whole genome shotgun (WGS) entry which is preliminary data.</text>
</comment>
<dbReference type="EMBL" id="PVNA01000014">
    <property type="protein sequence ID" value="PRX10588.1"/>
    <property type="molecule type" value="Genomic_DNA"/>
</dbReference>
<dbReference type="Gene3D" id="2.180.10.10">
    <property type="entry name" value="RHS repeat-associated core"/>
    <property type="match status" value="1"/>
</dbReference>
<evidence type="ECO:0000313" key="2">
    <source>
        <dbReference type="EMBL" id="KEZ91967.1"/>
    </source>
</evidence>
<gene>
    <name evidence="2" type="ORF">IL45_14815</name>
    <name evidence="3" type="ORF">LY02_02890</name>
</gene>